<accession>A0ABT1L1V5</accession>
<comment type="caution">
    <text evidence="2">The sequence shown here is derived from an EMBL/GenBank/DDBJ whole genome shotgun (WGS) entry which is preliminary data.</text>
</comment>
<organism evidence="2 3">
    <name type="scientific">Nocardioides pinisoli</name>
    <dbReference type="NCBI Taxonomy" id="2950279"/>
    <lineage>
        <taxon>Bacteria</taxon>
        <taxon>Bacillati</taxon>
        <taxon>Actinomycetota</taxon>
        <taxon>Actinomycetes</taxon>
        <taxon>Propionibacteriales</taxon>
        <taxon>Nocardioidaceae</taxon>
        <taxon>Nocardioides</taxon>
    </lineage>
</organism>
<dbReference type="SUPFAM" id="SSF82607">
    <property type="entry name" value="YbaB-like"/>
    <property type="match status" value="1"/>
</dbReference>
<dbReference type="EMBL" id="JANARS010000011">
    <property type="protein sequence ID" value="MCP3424006.1"/>
    <property type="molecule type" value="Genomic_DNA"/>
</dbReference>
<protein>
    <recommendedName>
        <fullName evidence="4">YbaB/EbfC family DNA-binding protein</fullName>
    </recommendedName>
</protein>
<name>A0ABT1L1V5_9ACTN</name>
<gene>
    <name evidence="2" type="ORF">NCI01_19550</name>
</gene>
<dbReference type="InterPro" id="IPR036894">
    <property type="entry name" value="YbaB-like_sf"/>
</dbReference>
<dbReference type="Proteomes" id="UP001204524">
    <property type="component" value="Unassembled WGS sequence"/>
</dbReference>
<reference evidence="2 3" key="1">
    <citation type="submission" date="2022-06" db="EMBL/GenBank/DDBJ databases">
        <authorList>
            <person name="So Y."/>
        </authorList>
    </citation>
    <scope>NUCLEOTIDE SEQUENCE [LARGE SCALE GENOMIC DNA]</scope>
    <source>
        <strain evidence="2 3">STR3</strain>
    </source>
</reference>
<dbReference type="Gene3D" id="3.30.1310.10">
    <property type="entry name" value="Nucleoid-associated protein YbaB-like domain"/>
    <property type="match status" value="1"/>
</dbReference>
<evidence type="ECO:0008006" key="4">
    <source>
        <dbReference type="Google" id="ProtNLM"/>
    </source>
</evidence>
<keyword evidence="3" id="KW-1185">Reference proteome</keyword>
<evidence type="ECO:0000313" key="3">
    <source>
        <dbReference type="Proteomes" id="UP001204524"/>
    </source>
</evidence>
<feature type="region of interest" description="Disordered" evidence="1">
    <location>
        <begin position="1"/>
        <end position="29"/>
    </location>
</feature>
<evidence type="ECO:0000256" key="1">
    <source>
        <dbReference type="SAM" id="MobiDB-lite"/>
    </source>
</evidence>
<sequence>MADDVSGAARFATGPLPLPENPMRTDSPNRAAVLDIREMVLTTMEKAMADQEKAKARLDAASAGATGEALQGAVQVRVDGKGLVNGATFGPEVTGMTPDELRAETLAALEDAKSRLGLRTLRPEDLASLDARPVADAIMKLLTGRERER</sequence>
<dbReference type="RefSeq" id="WP_254183169.1">
    <property type="nucleotide sequence ID" value="NZ_JANARS010000011.1"/>
</dbReference>
<evidence type="ECO:0000313" key="2">
    <source>
        <dbReference type="EMBL" id="MCP3424006.1"/>
    </source>
</evidence>
<proteinExistence type="predicted"/>